<evidence type="ECO:0000313" key="2">
    <source>
        <dbReference type="Proteomes" id="UP000009081"/>
    </source>
</evidence>
<dbReference type="KEGG" id="mea:Mex_1p1562"/>
<keyword evidence="2" id="KW-1185">Reference proteome</keyword>
<evidence type="ECO:0000313" key="1">
    <source>
        <dbReference type="EMBL" id="ACS39424.1"/>
    </source>
</evidence>
<dbReference type="STRING" id="272630.MexAM1_META1p1562"/>
<dbReference type="eggNOG" id="ENOG50310GV">
    <property type="taxonomic scope" value="Bacteria"/>
</dbReference>
<protein>
    <submittedName>
        <fullName evidence="1">Uncharacterized protein</fullName>
    </submittedName>
</protein>
<proteinExistence type="predicted"/>
<dbReference type="HOGENOM" id="CLU_2650261_0_0_5"/>
<dbReference type="RefSeq" id="WP_012752536.1">
    <property type="nucleotide sequence ID" value="NC_012808.1"/>
</dbReference>
<dbReference type="AlphaFoldDB" id="C5B074"/>
<dbReference type="EMBL" id="CP001510">
    <property type="protein sequence ID" value="ACS39424.1"/>
    <property type="molecule type" value="Genomic_DNA"/>
</dbReference>
<organism evidence="1 2">
    <name type="scientific">Methylorubrum extorquens (strain ATCC 14718 / DSM 1338 / JCM 2805 / NCIMB 9133 / AM1)</name>
    <name type="common">Methylobacterium extorquens</name>
    <dbReference type="NCBI Taxonomy" id="272630"/>
    <lineage>
        <taxon>Bacteria</taxon>
        <taxon>Pseudomonadati</taxon>
        <taxon>Pseudomonadota</taxon>
        <taxon>Alphaproteobacteria</taxon>
        <taxon>Hyphomicrobiales</taxon>
        <taxon>Methylobacteriaceae</taxon>
        <taxon>Methylorubrum</taxon>
    </lineage>
</organism>
<dbReference type="Proteomes" id="UP000009081">
    <property type="component" value="Chromosome"/>
</dbReference>
<gene>
    <name evidence="1" type="ordered locus">MexAM1_META1p1562</name>
</gene>
<sequence>MARESSDNTERGGPLKDLEDAIRHAGSARAFATAKGLSHGYVSDVRAGRREPGPAVLAALGLEKRVSYVPTEGARS</sequence>
<reference evidence="1 2" key="1">
    <citation type="journal article" date="2009" name="PLoS ONE">
        <title>Methylobacterium genome sequences: a reference blueprint to investigate microbial metabolism of C1 compounds from natural and industrial sources.</title>
        <authorList>
            <person name="Vuilleumier S."/>
            <person name="Chistoserdova L."/>
            <person name="Lee M.-C."/>
            <person name="Bringel F."/>
            <person name="Lajus A."/>
            <person name="Zhou Y."/>
            <person name="Gourion B."/>
            <person name="Barbe V."/>
            <person name="Chang J."/>
            <person name="Cruveiller S."/>
            <person name="Dossat C."/>
            <person name="Gillett W."/>
            <person name="Gruffaz C."/>
            <person name="Haugen E."/>
            <person name="Hourcade E."/>
            <person name="Levy R."/>
            <person name="Mangenot S."/>
            <person name="Muller E."/>
            <person name="Nadalig T."/>
            <person name="Pagni M."/>
            <person name="Penny C."/>
            <person name="Peyraud R."/>
            <person name="Robinson D.G."/>
            <person name="Roche D."/>
            <person name="Rouy Z."/>
            <person name="Saenampechek C."/>
            <person name="Salvignol G."/>
            <person name="Vallenet D."/>
            <person name="Wu Z."/>
            <person name="Marx C.J."/>
            <person name="Vorholt J.A."/>
            <person name="Olson M.V."/>
            <person name="Kaul R."/>
            <person name="Weissenbach J."/>
            <person name="Medigue C."/>
            <person name="Lidstrom M.E."/>
        </authorList>
    </citation>
    <scope>NUCLEOTIDE SEQUENCE [LARGE SCALE GENOMIC DNA]</scope>
    <source>
        <strain evidence="2">ATCC 14718 / DSM 1338 / JCM 2805 / NCIMB 9133 / AM1</strain>
    </source>
</reference>
<accession>C5B074</accession>
<name>C5B074_METEA</name>